<dbReference type="Proteomes" id="UP001164539">
    <property type="component" value="Chromosome 14"/>
</dbReference>
<reference evidence="1 2" key="1">
    <citation type="journal article" date="2023" name="Science">
        <title>Complex scaffold remodeling in plant triterpene biosynthesis.</title>
        <authorList>
            <person name="De La Pena R."/>
            <person name="Hodgson H."/>
            <person name="Liu J.C."/>
            <person name="Stephenson M.J."/>
            <person name="Martin A.C."/>
            <person name="Owen C."/>
            <person name="Harkess A."/>
            <person name="Leebens-Mack J."/>
            <person name="Jimenez L.E."/>
            <person name="Osbourn A."/>
            <person name="Sattely E.S."/>
        </authorList>
    </citation>
    <scope>NUCLEOTIDE SEQUENCE [LARGE SCALE GENOMIC DNA]</scope>
    <source>
        <strain evidence="2">cv. JPN11</strain>
        <tissue evidence="1">Leaf</tissue>
    </source>
</reference>
<name>A0ACC1WSU0_MELAZ</name>
<protein>
    <submittedName>
        <fullName evidence="1">Pseudouridine synthase family protein</fullName>
    </submittedName>
</protein>
<proteinExistence type="predicted"/>
<evidence type="ECO:0000313" key="2">
    <source>
        <dbReference type="Proteomes" id="UP001164539"/>
    </source>
</evidence>
<organism evidence="1 2">
    <name type="scientific">Melia azedarach</name>
    <name type="common">Chinaberry tree</name>
    <dbReference type="NCBI Taxonomy" id="155640"/>
    <lineage>
        <taxon>Eukaryota</taxon>
        <taxon>Viridiplantae</taxon>
        <taxon>Streptophyta</taxon>
        <taxon>Embryophyta</taxon>
        <taxon>Tracheophyta</taxon>
        <taxon>Spermatophyta</taxon>
        <taxon>Magnoliopsida</taxon>
        <taxon>eudicotyledons</taxon>
        <taxon>Gunneridae</taxon>
        <taxon>Pentapetalae</taxon>
        <taxon>rosids</taxon>
        <taxon>malvids</taxon>
        <taxon>Sapindales</taxon>
        <taxon>Meliaceae</taxon>
        <taxon>Melia</taxon>
    </lineage>
</organism>
<sequence length="563" mass="63256">MNSFQMSNGTENARAGSVLEASRIISADVERTVTDGDKEMKLLNDAARSLPPDAVKDLSSNEVCMRCIFRLFGIQVPTYSSLSLPSILCNILGEQADLDTNMINVEPKVCRICLGILQFTCPGDEAIIVEKESANDFATAIADLAKKEGHEIDSFSLEVSLPPIILENENRVWLYAKRKYGSEVWFKERSISECTSTKDALKFALTNPLETLLDVKCGVSTFRIRLTYTHAEASKMIQNSVKTVEGCKRRKVDAKNGLDIVKDESAIAVVEFSVVSTKGANPADESSSNGLQVNAHSETFEFPLEKVNEPCRLECLCYRTPIYFGGRYLKYSRNVSQTRWIIDEERMGETSIEEIIGGNILPMCRGDNFKFHAAGREDIDVRMLGSGRPFLVEIQNARQIPSELLVKEIETKVNSLEKKLVRVKNLKVVGSQGWTLMREGEAEKQKQYAALVWISRPVQDEDFQAISSLKEIQILQRTPIRVLHRRSPMEREKTIHWMKIEKISGSSQYFLLHLCTQAGTYIKEFVHGDLGRTNPSIGSILGCRAEILQLDVTDVKMDCFLTE</sequence>
<dbReference type="EMBL" id="CM051407">
    <property type="protein sequence ID" value="KAJ4702215.1"/>
    <property type="molecule type" value="Genomic_DNA"/>
</dbReference>
<evidence type="ECO:0000313" key="1">
    <source>
        <dbReference type="EMBL" id="KAJ4702215.1"/>
    </source>
</evidence>
<keyword evidence="2" id="KW-1185">Reference proteome</keyword>
<comment type="caution">
    <text evidence="1">The sequence shown here is derived from an EMBL/GenBank/DDBJ whole genome shotgun (WGS) entry which is preliminary data.</text>
</comment>
<gene>
    <name evidence="1" type="ORF">OWV82_025327</name>
</gene>
<accession>A0ACC1WSU0</accession>